<organism evidence="2 3">
    <name type="scientific">Solanum commersonii</name>
    <name type="common">Commerson's wild potato</name>
    <name type="synonym">Commerson's nightshade</name>
    <dbReference type="NCBI Taxonomy" id="4109"/>
    <lineage>
        <taxon>Eukaryota</taxon>
        <taxon>Viridiplantae</taxon>
        <taxon>Streptophyta</taxon>
        <taxon>Embryophyta</taxon>
        <taxon>Tracheophyta</taxon>
        <taxon>Spermatophyta</taxon>
        <taxon>Magnoliopsida</taxon>
        <taxon>eudicotyledons</taxon>
        <taxon>Gunneridae</taxon>
        <taxon>Pentapetalae</taxon>
        <taxon>asterids</taxon>
        <taxon>lamiids</taxon>
        <taxon>Solanales</taxon>
        <taxon>Solanaceae</taxon>
        <taxon>Solanoideae</taxon>
        <taxon>Solaneae</taxon>
        <taxon>Solanum</taxon>
    </lineage>
</organism>
<keyword evidence="3" id="KW-1185">Reference proteome</keyword>
<dbReference type="InterPro" id="IPR025398">
    <property type="entry name" value="DUF4371"/>
</dbReference>
<evidence type="ECO:0000313" key="2">
    <source>
        <dbReference type="EMBL" id="KAG5616402.1"/>
    </source>
</evidence>
<dbReference type="OrthoDB" id="2394878at2759"/>
<proteinExistence type="predicted"/>
<dbReference type="Gene3D" id="1.25.40.10">
    <property type="entry name" value="Tetratricopeptide repeat domain"/>
    <property type="match status" value="1"/>
</dbReference>
<evidence type="ECO:0000259" key="1">
    <source>
        <dbReference type="Pfam" id="PF14291"/>
    </source>
</evidence>
<dbReference type="PANTHER" id="PTHR47337:SF1">
    <property type="entry name" value="TETRATRICOPEPTIDE REPEAT (TPR)-LIKE SUPERFAMILY PROTEIN"/>
    <property type="match status" value="1"/>
</dbReference>
<name>A0A9J5ZWS2_SOLCO</name>
<feature type="domain" description="DUF4371" evidence="1">
    <location>
        <begin position="32"/>
        <end position="153"/>
    </location>
</feature>
<gene>
    <name evidence="2" type="ORF">H5410_016226</name>
</gene>
<evidence type="ECO:0000313" key="3">
    <source>
        <dbReference type="Proteomes" id="UP000824120"/>
    </source>
</evidence>
<comment type="caution">
    <text evidence="2">The sequence shown here is derived from an EMBL/GenBank/DDBJ whole genome shotgun (WGS) entry which is preliminary data.</text>
</comment>
<reference evidence="2 3" key="1">
    <citation type="submission" date="2020-09" db="EMBL/GenBank/DDBJ databases">
        <title>De no assembly of potato wild relative species, Solanum commersonii.</title>
        <authorList>
            <person name="Cho K."/>
        </authorList>
    </citation>
    <scope>NUCLEOTIDE SEQUENCE [LARGE SCALE GENOMIC DNA]</scope>
    <source>
        <strain evidence="2">LZ3.2</strain>
        <tissue evidence="2">Leaf</tissue>
    </source>
</reference>
<accession>A0A9J5ZWS2</accession>
<protein>
    <recommendedName>
        <fullName evidence="1">DUF4371 domain-containing protein</fullName>
    </recommendedName>
</protein>
<sequence length="331" mass="37044">MFDKMLDFADQRQWIQSFLHKQSEKTKNFMGLVGKVILQLAPKNDMMICSTIQKEIVDACAKETIKAIIKDMDGDYFGILVDESKDISHKEQMTLVLRYVNKNGELIESFLGIVHVSDTSGRSLQKIIYSLLLDRSLCLSRPRGQGYDGANSNIAEVACHVFESDYKLEPQHCLVCDSYRDLEASCAAISQTESCCKRLQDAIASNEVPTNILLDAVKCTDLLRTIFHPYNKRIAEVEDNLAQAFCLVGELQAAIDHCKTSIQILEKLYGANHIAIGNELIKLASLQILVGDSAASGSRSRITAILSRYYGSHADEIYPYLRHLKGRQDAD</sequence>
<dbReference type="InterPro" id="IPR011990">
    <property type="entry name" value="TPR-like_helical_dom_sf"/>
</dbReference>
<dbReference type="PANTHER" id="PTHR47337">
    <property type="entry name" value="TETRATRICOPEPTIDE REPEAT (TPR)-LIKE SUPERFAMILY PROTEIN"/>
    <property type="match status" value="1"/>
</dbReference>
<dbReference type="Proteomes" id="UP000824120">
    <property type="component" value="Chromosome 3"/>
</dbReference>
<dbReference type="EMBL" id="JACXVP010000003">
    <property type="protein sequence ID" value="KAG5616402.1"/>
    <property type="molecule type" value="Genomic_DNA"/>
</dbReference>
<dbReference type="Pfam" id="PF14291">
    <property type="entry name" value="DUF4371"/>
    <property type="match status" value="1"/>
</dbReference>
<dbReference type="AlphaFoldDB" id="A0A9J5ZWS2"/>